<feature type="domain" description="Solute-binding protein family 5" evidence="4">
    <location>
        <begin position="85"/>
        <end position="488"/>
    </location>
</feature>
<dbReference type="PROSITE" id="PS51257">
    <property type="entry name" value="PROKAR_LIPOPROTEIN"/>
    <property type="match status" value="1"/>
</dbReference>
<dbReference type="FunFam" id="3.90.76.10:FF:000004">
    <property type="entry name" value="Peptide ABC transporter substrate-binding protein"/>
    <property type="match status" value="1"/>
</dbReference>
<organism evidence="5 6">
    <name type="scientific">Aerosakkonema funiforme FACHB-1375</name>
    <dbReference type="NCBI Taxonomy" id="2949571"/>
    <lineage>
        <taxon>Bacteria</taxon>
        <taxon>Bacillati</taxon>
        <taxon>Cyanobacteriota</taxon>
        <taxon>Cyanophyceae</taxon>
        <taxon>Oscillatoriophycideae</taxon>
        <taxon>Aerosakkonematales</taxon>
        <taxon>Aerosakkonemataceae</taxon>
        <taxon>Aerosakkonema</taxon>
    </lineage>
</organism>
<reference evidence="5" key="1">
    <citation type="journal article" date="2015" name="ISME J.">
        <title>Draft Genome Sequence of Streptomyces incarnatus NRRL8089, which Produces the Nucleoside Antibiotic Sinefungin.</title>
        <authorList>
            <person name="Oshima K."/>
            <person name="Hattori M."/>
            <person name="Shimizu H."/>
            <person name="Fukuda K."/>
            <person name="Nemoto M."/>
            <person name="Inagaki K."/>
            <person name="Tamura T."/>
        </authorList>
    </citation>
    <scope>NUCLEOTIDE SEQUENCE</scope>
    <source>
        <strain evidence="5">FACHB-1375</strain>
    </source>
</reference>
<protein>
    <submittedName>
        <fullName evidence="5">ABC transporter substrate-binding protein</fullName>
    </submittedName>
</protein>
<accession>A0A926ZJH2</accession>
<gene>
    <name evidence="5" type="ORF">H6G03_28745</name>
</gene>
<dbReference type="GO" id="GO:0043190">
    <property type="term" value="C:ATP-binding cassette (ABC) transporter complex"/>
    <property type="evidence" value="ECO:0007669"/>
    <property type="project" value="InterPro"/>
</dbReference>
<dbReference type="EMBL" id="JACJPW010000103">
    <property type="protein sequence ID" value="MBD2185015.1"/>
    <property type="molecule type" value="Genomic_DNA"/>
</dbReference>
<dbReference type="SUPFAM" id="SSF53850">
    <property type="entry name" value="Periplasmic binding protein-like II"/>
    <property type="match status" value="1"/>
</dbReference>
<comment type="similarity">
    <text evidence="1">Belongs to the bacterial solute-binding protein 5 family.</text>
</comment>
<dbReference type="RefSeq" id="WP_190472544.1">
    <property type="nucleotide sequence ID" value="NZ_JACJPW010000103.1"/>
</dbReference>
<dbReference type="GO" id="GO:0015833">
    <property type="term" value="P:peptide transport"/>
    <property type="evidence" value="ECO:0007669"/>
    <property type="project" value="TreeGrafter"/>
</dbReference>
<dbReference type="Pfam" id="PF00496">
    <property type="entry name" value="SBP_bac_5"/>
    <property type="match status" value="1"/>
</dbReference>
<evidence type="ECO:0000256" key="2">
    <source>
        <dbReference type="ARBA" id="ARBA00022448"/>
    </source>
</evidence>
<dbReference type="InterPro" id="IPR000914">
    <property type="entry name" value="SBP_5_dom"/>
</dbReference>
<evidence type="ECO:0000313" key="5">
    <source>
        <dbReference type="EMBL" id="MBD2185015.1"/>
    </source>
</evidence>
<dbReference type="Gene3D" id="3.90.76.10">
    <property type="entry name" value="Dipeptide-binding Protein, Domain 1"/>
    <property type="match status" value="1"/>
</dbReference>
<dbReference type="Proteomes" id="UP000641646">
    <property type="component" value="Unassembled WGS sequence"/>
</dbReference>
<dbReference type="CDD" id="cd08500">
    <property type="entry name" value="PBP2_NikA_DppA_OppA_like_4"/>
    <property type="match status" value="1"/>
</dbReference>
<name>A0A926ZJH2_9CYAN</name>
<dbReference type="PANTHER" id="PTHR30290">
    <property type="entry name" value="PERIPLASMIC BINDING COMPONENT OF ABC TRANSPORTER"/>
    <property type="match status" value="1"/>
</dbReference>
<keyword evidence="6" id="KW-1185">Reference proteome</keyword>
<dbReference type="Gene3D" id="3.10.105.10">
    <property type="entry name" value="Dipeptide-binding Protein, Domain 3"/>
    <property type="match status" value="1"/>
</dbReference>
<evidence type="ECO:0000259" key="4">
    <source>
        <dbReference type="Pfam" id="PF00496"/>
    </source>
</evidence>
<evidence type="ECO:0000256" key="1">
    <source>
        <dbReference type="ARBA" id="ARBA00005695"/>
    </source>
</evidence>
<dbReference type="PIRSF" id="PIRSF002741">
    <property type="entry name" value="MppA"/>
    <property type="match status" value="1"/>
</dbReference>
<dbReference type="Gene3D" id="3.40.190.10">
    <property type="entry name" value="Periplasmic binding protein-like II"/>
    <property type="match status" value="1"/>
</dbReference>
<dbReference type="AlphaFoldDB" id="A0A926ZJH2"/>
<dbReference type="PANTHER" id="PTHR30290:SF9">
    <property type="entry name" value="OLIGOPEPTIDE-BINDING PROTEIN APPA"/>
    <property type="match status" value="1"/>
</dbReference>
<evidence type="ECO:0000313" key="6">
    <source>
        <dbReference type="Proteomes" id="UP000641646"/>
    </source>
</evidence>
<evidence type="ECO:0000256" key="3">
    <source>
        <dbReference type="ARBA" id="ARBA00022729"/>
    </source>
</evidence>
<dbReference type="GO" id="GO:1904680">
    <property type="term" value="F:peptide transmembrane transporter activity"/>
    <property type="evidence" value="ECO:0007669"/>
    <property type="project" value="TreeGrafter"/>
</dbReference>
<keyword evidence="2" id="KW-0813">Transport</keyword>
<dbReference type="GO" id="GO:0042597">
    <property type="term" value="C:periplasmic space"/>
    <property type="evidence" value="ECO:0007669"/>
    <property type="project" value="UniProtKB-ARBA"/>
</dbReference>
<dbReference type="InterPro" id="IPR039424">
    <property type="entry name" value="SBP_5"/>
</dbReference>
<sequence length="595" mass="67221">MLLTKIFSPITRCRWFVVLMAAIVAISLTSCNPAKFKKDGDRVSQLVVRLSTEPKTFNYALSQESPNVFNFIYEGMIAENGKTGEIEPGLAESWEISPDSKQIIFTLRAGLKWSDGQPLTADDVIFTFNDIYLNEKIPTDTRDGLRIGQSRALPTVKKLDDRRIEFTVPEPFAPLLRAAGGAAILPKHALEEFIKTKDKDGKPRFLSTWGTDTDPQKIVSNGPYKLESYQATQRVTFRRNPYYWRRDEQGNSQPYIERIVWQIVEQSDTALIQFRSGQLDIIEIRPSSFQLLKREEKRGNFSIQNAGPDTGTIFISFNLNKGKRNGKPLVNPIKSRWFNTVAFRQAVAYGIDRQTMINNIYRGLGEPQNSPISVQSPYYLTPQEGLPTYDYNPEKAKQLLLGAGFKYNNKNQLLDADGNRVRFSLLSPATGGRDSIGSQIKGDLEKIGIQVDLTPLDFGALVDKLSNTLDWECHLLAFTGSTEPHSGFNIWSPDGGLHSFNQKPQSGQTPIEGREISDWEKKIGDLYIQAARELDEAKRKAIYGETQKLAQEYLPFIHLVNPLALAAVRNNIQGVKYSALGDYRWNVYEFKTIEN</sequence>
<comment type="caution">
    <text evidence="5">The sequence shown here is derived from an EMBL/GenBank/DDBJ whole genome shotgun (WGS) entry which is preliminary data.</text>
</comment>
<dbReference type="InterPro" id="IPR030678">
    <property type="entry name" value="Peptide/Ni-bd"/>
</dbReference>
<proteinExistence type="inferred from homology"/>
<keyword evidence="3" id="KW-0732">Signal</keyword>
<reference evidence="5" key="2">
    <citation type="submission" date="2020-08" db="EMBL/GenBank/DDBJ databases">
        <authorList>
            <person name="Chen M."/>
            <person name="Teng W."/>
            <person name="Zhao L."/>
            <person name="Hu C."/>
            <person name="Zhou Y."/>
            <person name="Han B."/>
            <person name="Song L."/>
            <person name="Shu W."/>
        </authorList>
    </citation>
    <scope>NUCLEOTIDE SEQUENCE</scope>
    <source>
        <strain evidence="5">FACHB-1375</strain>
    </source>
</reference>